<dbReference type="Proteomes" id="UP000291106">
    <property type="component" value="Chromosome"/>
</dbReference>
<evidence type="ECO:0000313" key="3">
    <source>
        <dbReference type="Proteomes" id="UP000291106"/>
    </source>
</evidence>
<organism evidence="2 3">
    <name type="scientific">Shewanella maritima</name>
    <dbReference type="NCBI Taxonomy" id="2520507"/>
    <lineage>
        <taxon>Bacteria</taxon>
        <taxon>Pseudomonadati</taxon>
        <taxon>Pseudomonadota</taxon>
        <taxon>Gammaproteobacteria</taxon>
        <taxon>Alteromonadales</taxon>
        <taxon>Shewanellaceae</taxon>
        <taxon>Shewanella</taxon>
    </lineage>
</organism>
<name>A0A411PJQ3_9GAMM</name>
<dbReference type="KEGG" id="smai:EXU30_13630"/>
<dbReference type="EMBL" id="CP036200">
    <property type="protein sequence ID" value="QBF83620.1"/>
    <property type="molecule type" value="Genomic_DNA"/>
</dbReference>
<dbReference type="Pfam" id="PF03372">
    <property type="entry name" value="Exo_endo_phos"/>
    <property type="match status" value="1"/>
</dbReference>
<dbReference type="GO" id="GO:0016020">
    <property type="term" value="C:membrane"/>
    <property type="evidence" value="ECO:0007669"/>
    <property type="project" value="GOC"/>
</dbReference>
<dbReference type="GO" id="GO:0006506">
    <property type="term" value="P:GPI anchor biosynthetic process"/>
    <property type="evidence" value="ECO:0007669"/>
    <property type="project" value="TreeGrafter"/>
</dbReference>
<accession>A0A411PJQ3</accession>
<proteinExistence type="predicted"/>
<keyword evidence="2" id="KW-0540">Nuclease</keyword>
<dbReference type="PANTHER" id="PTHR14859:SF15">
    <property type="entry name" value="ENDONUCLEASE_EXONUCLEASE_PHOSPHATASE DOMAIN-CONTAINING PROTEIN"/>
    <property type="match status" value="1"/>
</dbReference>
<dbReference type="SUPFAM" id="SSF56219">
    <property type="entry name" value="DNase I-like"/>
    <property type="match status" value="1"/>
</dbReference>
<dbReference type="Gene3D" id="3.60.10.10">
    <property type="entry name" value="Endonuclease/exonuclease/phosphatase"/>
    <property type="match status" value="1"/>
</dbReference>
<dbReference type="AlphaFoldDB" id="A0A411PJQ3"/>
<dbReference type="InterPro" id="IPR051916">
    <property type="entry name" value="GPI-anchor_lipid_remodeler"/>
</dbReference>
<dbReference type="OrthoDB" id="833328at2"/>
<evidence type="ECO:0000313" key="2">
    <source>
        <dbReference type="EMBL" id="QBF83620.1"/>
    </source>
</evidence>
<gene>
    <name evidence="2" type="ORF">EXU30_13630</name>
</gene>
<dbReference type="InterPro" id="IPR036691">
    <property type="entry name" value="Endo/exonu/phosph_ase_sf"/>
</dbReference>
<reference evidence="2 3" key="1">
    <citation type="submission" date="2019-02" db="EMBL/GenBank/DDBJ databases">
        <title>Shewanella sp. D4-2 isolated from Dokdo Island.</title>
        <authorList>
            <person name="Baek K."/>
        </authorList>
    </citation>
    <scope>NUCLEOTIDE SEQUENCE [LARGE SCALE GENOMIC DNA]</scope>
    <source>
        <strain evidence="2 3">D4-2</strain>
    </source>
</reference>
<keyword evidence="2" id="KW-0378">Hydrolase</keyword>
<dbReference type="GO" id="GO:0004519">
    <property type="term" value="F:endonuclease activity"/>
    <property type="evidence" value="ECO:0007669"/>
    <property type="project" value="UniProtKB-KW"/>
</dbReference>
<sequence length="385" mass="43806">MLLKGITLPHSSLNQSAKRYRVASINLFNFIEPPAAFYDFENIYTQAQWQGKLAWFSDWVTSANPDMIGFQEVFSPQALAAWAKDNGYPHFAVIDEPTLVNDYTYKSPVVAFASRFPITDFGEVSIDKDACELMGLSRDFSFSRRPLRATVELPEFGALDCYVIHFKSKRNQLDDNLEYRSSMTGTAEFVAKQVLGKWGASLQRGSEATALYYAMLARRFESTNPYVLMGDFNDKLASDLFSAFRQSQRIFRSDISDANLAKQSDTELKASLQQFAVFDSYELHFQGARCNKTLAQDEFETSLDELNQLESHSASQRSATHYYGNVGSVLDYILVSSEFNPAALQNLAQVVDYQTFDRHLIKPDYERDKDSTDHAPVMMTFELRR</sequence>
<protein>
    <submittedName>
        <fullName evidence="2">Endonuclease</fullName>
    </submittedName>
</protein>
<feature type="domain" description="Endonuclease/exonuclease/phosphatase" evidence="1">
    <location>
        <begin position="56"/>
        <end position="347"/>
    </location>
</feature>
<keyword evidence="3" id="KW-1185">Reference proteome</keyword>
<dbReference type="InterPro" id="IPR005135">
    <property type="entry name" value="Endo/exonuclease/phosphatase"/>
</dbReference>
<evidence type="ECO:0000259" key="1">
    <source>
        <dbReference type="Pfam" id="PF03372"/>
    </source>
</evidence>
<keyword evidence="2" id="KW-0255">Endonuclease</keyword>
<dbReference type="PANTHER" id="PTHR14859">
    <property type="entry name" value="CALCOFLUOR WHITE HYPERSENSITIVE PROTEIN PRECURSOR"/>
    <property type="match status" value="1"/>
</dbReference>